<dbReference type="HOGENOM" id="CLU_069222_0_0_1"/>
<dbReference type="PhylomeDB" id="E9HZJ1"/>
<keyword evidence="2" id="KW-1185">Reference proteome</keyword>
<dbReference type="PANTHER" id="PTHR46486:SF1">
    <property type="entry name" value="CCHC-TYPE DOMAIN-CONTAINING PROTEIN"/>
    <property type="match status" value="1"/>
</dbReference>
<organism evidence="1 2">
    <name type="scientific">Daphnia pulex</name>
    <name type="common">Water flea</name>
    <dbReference type="NCBI Taxonomy" id="6669"/>
    <lineage>
        <taxon>Eukaryota</taxon>
        <taxon>Metazoa</taxon>
        <taxon>Ecdysozoa</taxon>
        <taxon>Arthropoda</taxon>
        <taxon>Crustacea</taxon>
        <taxon>Branchiopoda</taxon>
        <taxon>Diplostraca</taxon>
        <taxon>Cladocera</taxon>
        <taxon>Anomopoda</taxon>
        <taxon>Daphniidae</taxon>
        <taxon>Daphnia</taxon>
    </lineage>
</organism>
<evidence type="ECO:0000313" key="1">
    <source>
        <dbReference type="EMBL" id="EFX62839.1"/>
    </source>
</evidence>
<evidence type="ECO:0000313" key="2">
    <source>
        <dbReference type="Proteomes" id="UP000000305"/>
    </source>
</evidence>
<dbReference type="InParanoid" id="E9HZJ1"/>
<dbReference type="EMBL" id="GL733351">
    <property type="protein sequence ID" value="EFX62839.1"/>
    <property type="molecule type" value="Genomic_DNA"/>
</dbReference>
<protein>
    <submittedName>
        <fullName evidence="1">Uncharacterized protein</fullName>
    </submittedName>
</protein>
<dbReference type="KEGG" id="dpx:DAPPUDRAFT_269620"/>
<sequence>MRYEDTFEIGFGNPFPRLQLLSVLRFVTGLGLSESKILAIAPVLLVGDQVVRVTLFKTADVTAILNQHGGVRQHCIEGRQINVLIKDPNVEERFVRVFDYPANANMEVMKVRLREFGTVLDLRRDRYAGATAGMIPCLTGWIDRIYCSRSIRQEFTLITTDTTYVTDHAVLHAACSILPVIPTPRPPRPSLWKLNTKILSEDAFRRQLTTFIRHAAALPLKSVNVVTWWDSVFKPGVKRIAQSYCRRRASLVKEMGQFYQNCLAEITDPTTELD</sequence>
<dbReference type="Proteomes" id="UP000000305">
    <property type="component" value="Unassembled WGS sequence"/>
</dbReference>
<name>E9HZJ1_DAPPU</name>
<dbReference type="AlphaFoldDB" id="E9HZJ1"/>
<gene>
    <name evidence="1" type="ORF">DAPPUDRAFT_269620</name>
</gene>
<proteinExistence type="predicted"/>
<reference evidence="1 2" key="1">
    <citation type="journal article" date="2011" name="Science">
        <title>The ecoresponsive genome of Daphnia pulex.</title>
        <authorList>
            <person name="Colbourne J.K."/>
            <person name="Pfrender M.E."/>
            <person name="Gilbert D."/>
            <person name="Thomas W.K."/>
            <person name="Tucker A."/>
            <person name="Oakley T.H."/>
            <person name="Tokishita S."/>
            <person name="Aerts A."/>
            <person name="Arnold G.J."/>
            <person name="Basu M.K."/>
            <person name="Bauer D.J."/>
            <person name="Caceres C.E."/>
            <person name="Carmel L."/>
            <person name="Casola C."/>
            <person name="Choi J.H."/>
            <person name="Detter J.C."/>
            <person name="Dong Q."/>
            <person name="Dusheyko S."/>
            <person name="Eads B.D."/>
            <person name="Frohlich T."/>
            <person name="Geiler-Samerotte K.A."/>
            <person name="Gerlach D."/>
            <person name="Hatcher P."/>
            <person name="Jogdeo S."/>
            <person name="Krijgsveld J."/>
            <person name="Kriventseva E.V."/>
            <person name="Kultz D."/>
            <person name="Laforsch C."/>
            <person name="Lindquist E."/>
            <person name="Lopez J."/>
            <person name="Manak J.R."/>
            <person name="Muller J."/>
            <person name="Pangilinan J."/>
            <person name="Patwardhan R.P."/>
            <person name="Pitluck S."/>
            <person name="Pritham E.J."/>
            <person name="Rechtsteiner A."/>
            <person name="Rho M."/>
            <person name="Rogozin I.B."/>
            <person name="Sakarya O."/>
            <person name="Salamov A."/>
            <person name="Schaack S."/>
            <person name="Shapiro H."/>
            <person name="Shiga Y."/>
            <person name="Skalitzky C."/>
            <person name="Smith Z."/>
            <person name="Souvorov A."/>
            <person name="Sung W."/>
            <person name="Tang Z."/>
            <person name="Tsuchiya D."/>
            <person name="Tu H."/>
            <person name="Vos H."/>
            <person name="Wang M."/>
            <person name="Wolf Y.I."/>
            <person name="Yamagata H."/>
            <person name="Yamada T."/>
            <person name="Ye Y."/>
            <person name="Shaw J.R."/>
            <person name="Andrews J."/>
            <person name="Crease T.J."/>
            <person name="Tang H."/>
            <person name="Lucas S.M."/>
            <person name="Robertson H.M."/>
            <person name="Bork P."/>
            <person name="Koonin E.V."/>
            <person name="Zdobnov E.M."/>
            <person name="Grigoriev I.V."/>
            <person name="Lynch M."/>
            <person name="Boore J.L."/>
        </authorList>
    </citation>
    <scope>NUCLEOTIDE SEQUENCE [LARGE SCALE GENOMIC DNA]</scope>
</reference>
<dbReference type="PANTHER" id="PTHR46486">
    <property type="entry name" value="CCHC-TYPE DOMAIN-CONTAINING PROTEIN"/>
    <property type="match status" value="1"/>
</dbReference>
<accession>E9HZJ1</accession>